<dbReference type="RefSeq" id="WP_188660009.1">
    <property type="nucleotide sequence ID" value="NZ_BMIH01000004.1"/>
</dbReference>
<reference evidence="1" key="1">
    <citation type="journal article" date="2014" name="Int. J. Syst. Evol. Microbiol.">
        <title>Complete genome sequence of Corynebacterium casei LMG S-19264T (=DSM 44701T), isolated from a smear-ripened cheese.</title>
        <authorList>
            <consortium name="US DOE Joint Genome Institute (JGI-PGF)"/>
            <person name="Walter F."/>
            <person name="Albersmeier A."/>
            <person name="Kalinowski J."/>
            <person name="Ruckert C."/>
        </authorList>
    </citation>
    <scope>NUCLEOTIDE SEQUENCE</scope>
    <source>
        <strain evidence="1">CGMCC 1.15330</strain>
    </source>
</reference>
<reference evidence="1" key="2">
    <citation type="submission" date="2020-09" db="EMBL/GenBank/DDBJ databases">
        <authorList>
            <person name="Sun Q."/>
            <person name="Zhou Y."/>
        </authorList>
    </citation>
    <scope>NUCLEOTIDE SEQUENCE</scope>
    <source>
        <strain evidence="1">CGMCC 1.15330</strain>
    </source>
</reference>
<organism evidence="1 2">
    <name type="scientific">Sphingomonas metalli</name>
    <dbReference type="NCBI Taxonomy" id="1779358"/>
    <lineage>
        <taxon>Bacteria</taxon>
        <taxon>Pseudomonadati</taxon>
        <taxon>Pseudomonadota</taxon>
        <taxon>Alphaproteobacteria</taxon>
        <taxon>Sphingomonadales</taxon>
        <taxon>Sphingomonadaceae</taxon>
        <taxon>Sphingomonas</taxon>
    </lineage>
</organism>
<gene>
    <name evidence="1" type="ORF">GCM10011380_31750</name>
</gene>
<dbReference type="EMBL" id="BMIH01000004">
    <property type="protein sequence ID" value="GGB39886.1"/>
    <property type="molecule type" value="Genomic_DNA"/>
</dbReference>
<dbReference type="AlphaFoldDB" id="A0A916WYR7"/>
<accession>A0A916WYR7</accession>
<dbReference type="Proteomes" id="UP000623067">
    <property type="component" value="Unassembled WGS sequence"/>
</dbReference>
<evidence type="ECO:0000313" key="2">
    <source>
        <dbReference type="Proteomes" id="UP000623067"/>
    </source>
</evidence>
<protein>
    <submittedName>
        <fullName evidence="1">Uncharacterized protein</fullName>
    </submittedName>
</protein>
<proteinExistence type="predicted"/>
<sequence>MEEAVDTEDLLINLAVESWRLCRIFQRSIDASDIRAAGRQSNQVRYFQRKLDDSLAPLGLRLVTLDGQPYDTGMAATALNAADFGPEDTLYVDQMMEPIVMGPDGVRRTGTMMLRN</sequence>
<evidence type="ECO:0000313" key="1">
    <source>
        <dbReference type="EMBL" id="GGB39886.1"/>
    </source>
</evidence>
<comment type="caution">
    <text evidence="1">The sequence shown here is derived from an EMBL/GenBank/DDBJ whole genome shotgun (WGS) entry which is preliminary data.</text>
</comment>
<name>A0A916WYR7_9SPHN</name>
<keyword evidence="2" id="KW-1185">Reference proteome</keyword>